<dbReference type="InterPro" id="IPR000983">
    <property type="entry name" value="Bac_GSPG_pilin"/>
</dbReference>
<dbReference type="SUPFAM" id="SSF54523">
    <property type="entry name" value="Pili subunits"/>
    <property type="match status" value="1"/>
</dbReference>
<name>A0ABY1ZAY9_9GAMM</name>
<evidence type="ECO:0000313" key="3">
    <source>
        <dbReference type="EMBL" id="TBV09058.1"/>
    </source>
</evidence>
<organism evidence="3 4">
    <name type="scientific">Phytopseudomonas dryadis</name>
    <dbReference type="NCBI Taxonomy" id="2487520"/>
    <lineage>
        <taxon>Bacteria</taxon>
        <taxon>Pseudomonadati</taxon>
        <taxon>Pseudomonadota</taxon>
        <taxon>Gammaproteobacteria</taxon>
        <taxon>Pseudomonadales</taxon>
        <taxon>Pseudomonadaceae</taxon>
        <taxon>Phytopseudomonas</taxon>
    </lineage>
</organism>
<dbReference type="InterPro" id="IPR031982">
    <property type="entry name" value="PilE-like"/>
</dbReference>
<keyword evidence="2" id="KW-0472">Membrane</keyword>
<comment type="caution">
    <text evidence="3">The sequence shown here is derived from an EMBL/GenBank/DDBJ whole genome shotgun (WGS) entry which is preliminary data.</text>
</comment>
<accession>A0ABY1ZAY9</accession>
<dbReference type="PANTHER" id="PTHR30093">
    <property type="entry name" value="GENERAL SECRETION PATHWAY PROTEIN G"/>
    <property type="match status" value="1"/>
</dbReference>
<dbReference type="EMBL" id="QJUM01000003">
    <property type="protein sequence ID" value="TBV09058.1"/>
    <property type="molecule type" value="Genomic_DNA"/>
</dbReference>
<proteinExistence type="predicted"/>
<dbReference type="Pfam" id="PF16732">
    <property type="entry name" value="ComP_DUS"/>
    <property type="match status" value="1"/>
</dbReference>
<sequence length="141" mass="15096">MGTIRAKDQAGFTLIEMMVVVAIIGILAAIALPAYSNYILKGKVKAAQSDLVALSLNLENRYQRQLSYPSTTTDSTTATEALFSSWKPVQRKDFTYTLNANGSSYEVKATGTSSGLSNCVLTLASDNTRAATNCPGNDSSW</sequence>
<gene>
    <name evidence="3" type="ORF">DNK34_03785</name>
</gene>
<evidence type="ECO:0000256" key="1">
    <source>
        <dbReference type="ARBA" id="ARBA00022481"/>
    </source>
</evidence>
<dbReference type="Gene3D" id="3.30.700.10">
    <property type="entry name" value="Glycoprotein, Type 4 Pilin"/>
    <property type="match status" value="1"/>
</dbReference>
<evidence type="ECO:0000256" key="2">
    <source>
        <dbReference type="SAM" id="Phobius"/>
    </source>
</evidence>
<dbReference type="Proteomes" id="UP000291334">
    <property type="component" value="Unassembled WGS sequence"/>
</dbReference>
<keyword evidence="1" id="KW-0488">Methylation</keyword>
<dbReference type="InterPro" id="IPR012902">
    <property type="entry name" value="N_methyl_site"/>
</dbReference>
<dbReference type="PROSITE" id="PS00409">
    <property type="entry name" value="PROKAR_NTER_METHYL"/>
    <property type="match status" value="1"/>
</dbReference>
<evidence type="ECO:0000313" key="4">
    <source>
        <dbReference type="Proteomes" id="UP000291334"/>
    </source>
</evidence>
<dbReference type="InterPro" id="IPR045584">
    <property type="entry name" value="Pilin-like"/>
</dbReference>
<dbReference type="NCBIfam" id="TIGR02532">
    <property type="entry name" value="IV_pilin_GFxxxE"/>
    <property type="match status" value="1"/>
</dbReference>
<dbReference type="PANTHER" id="PTHR30093:SF47">
    <property type="entry name" value="TYPE IV PILUS NON-CORE MINOR PILIN PILE"/>
    <property type="match status" value="1"/>
</dbReference>
<dbReference type="Pfam" id="PF07963">
    <property type="entry name" value="N_methyl"/>
    <property type="match status" value="1"/>
</dbReference>
<protein>
    <submittedName>
        <fullName evidence="3">Pilus assembly protein PilE</fullName>
    </submittedName>
</protein>
<keyword evidence="4" id="KW-1185">Reference proteome</keyword>
<feature type="transmembrane region" description="Helical" evidence="2">
    <location>
        <begin position="12"/>
        <end position="35"/>
    </location>
</feature>
<dbReference type="PRINTS" id="PR00813">
    <property type="entry name" value="BCTERIALGSPG"/>
</dbReference>
<reference evidence="3 4" key="1">
    <citation type="submission" date="2018-06" db="EMBL/GenBank/DDBJ databases">
        <title>Three novel Pseudomonas species isolated from symptomatic oak.</title>
        <authorList>
            <person name="Bueno-Gonzalez V."/>
            <person name="Brady C."/>
        </authorList>
    </citation>
    <scope>NUCLEOTIDE SEQUENCE [LARGE SCALE GENOMIC DNA]</scope>
    <source>
        <strain evidence="3 4">P26B</strain>
    </source>
</reference>
<keyword evidence="2" id="KW-0812">Transmembrane</keyword>
<keyword evidence="2" id="KW-1133">Transmembrane helix</keyword>
<dbReference type="RefSeq" id="WP_165497308.1">
    <property type="nucleotide sequence ID" value="NZ_QJUM01000003.1"/>
</dbReference>